<feature type="transmembrane region" description="Helical" evidence="2">
    <location>
        <begin position="155"/>
        <end position="181"/>
    </location>
</feature>
<keyword evidence="2" id="KW-0812">Transmembrane</keyword>
<feature type="transmembrane region" description="Helical" evidence="2">
    <location>
        <begin position="187"/>
        <end position="207"/>
    </location>
</feature>
<accession>A0A543ISM3</accession>
<evidence type="ECO:0000313" key="3">
    <source>
        <dbReference type="EMBL" id="TQM73573.1"/>
    </source>
</evidence>
<comment type="caution">
    <text evidence="3">The sequence shown here is derived from an EMBL/GenBank/DDBJ whole genome shotgun (WGS) entry which is preliminary data.</text>
</comment>
<proteinExistence type="predicted"/>
<gene>
    <name evidence="3" type="ORF">FHX40_0221</name>
</gene>
<feature type="compositionally biased region" description="Basic and acidic residues" evidence="1">
    <location>
        <begin position="506"/>
        <end position="517"/>
    </location>
</feature>
<reference evidence="3 4" key="1">
    <citation type="submission" date="2019-06" db="EMBL/GenBank/DDBJ databases">
        <title>Sequencing the genomes of 1000 actinobacteria strains.</title>
        <authorList>
            <person name="Klenk H.-P."/>
        </authorList>
    </citation>
    <scope>NUCLEOTIDE SEQUENCE [LARGE SCALE GENOMIC DNA]</scope>
    <source>
        <strain evidence="3 4">DSM 43186</strain>
    </source>
</reference>
<keyword evidence="2" id="KW-0472">Membrane</keyword>
<feature type="transmembrane region" description="Helical" evidence="2">
    <location>
        <begin position="124"/>
        <end position="143"/>
    </location>
</feature>
<feature type="transmembrane region" description="Helical" evidence="2">
    <location>
        <begin position="71"/>
        <end position="92"/>
    </location>
</feature>
<keyword evidence="4" id="KW-1185">Reference proteome</keyword>
<name>A0A543ISM3_9ACTN</name>
<dbReference type="RefSeq" id="WP_229788823.1">
    <property type="nucleotide sequence ID" value="NZ_BMPV01000004.1"/>
</dbReference>
<feature type="transmembrane region" description="Helical" evidence="2">
    <location>
        <begin position="402"/>
        <end position="423"/>
    </location>
</feature>
<feature type="region of interest" description="Disordered" evidence="1">
    <location>
        <begin position="472"/>
        <end position="523"/>
    </location>
</feature>
<feature type="compositionally biased region" description="Low complexity" evidence="1">
    <location>
        <begin position="472"/>
        <end position="482"/>
    </location>
</feature>
<evidence type="ECO:0008006" key="5">
    <source>
        <dbReference type="Google" id="ProtNLM"/>
    </source>
</evidence>
<protein>
    <recommendedName>
        <fullName evidence="5">Dolichyl-phosphate-mannose-protein mannosyltransferase</fullName>
    </recommendedName>
</protein>
<evidence type="ECO:0000256" key="1">
    <source>
        <dbReference type="SAM" id="MobiDB-lite"/>
    </source>
</evidence>
<keyword evidence="2" id="KW-1133">Transmembrane helix</keyword>
<organism evidence="3 4">
    <name type="scientific">Thermopolyspora flexuosa</name>
    <dbReference type="NCBI Taxonomy" id="103836"/>
    <lineage>
        <taxon>Bacteria</taxon>
        <taxon>Bacillati</taxon>
        <taxon>Actinomycetota</taxon>
        <taxon>Actinomycetes</taxon>
        <taxon>Streptosporangiales</taxon>
        <taxon>Streptosporangiaceae</taxon>
        <taxon>Thermopolyspora</taxon>
    </lineage>
</organism>
<feature type="transmembrane region" description="Helical" evidence="2">
    <location>
        <begin position="12"/>
        <end position="29"/>
    </location>
</feature>
<feature type="transmembrane region" description="Helical" evidence="2">
    <location>
        <begin position="430"/>
        <end position="450"/>
    </location>
</feature>
<dbReference type="EMBL" id="VFPQ01000001">
    <property type="protein sequence ID" value="TQM73573.1"/>
    <property type="molecule type" value="Genomic_DNA"/>
</dbReference>
<evidence type="ECO:0000256" key="2">
    <source>
        <dbReference type="SAM" id="Phobius"/>
    </source>
</evidence>
<evidence type="ECO:0000313" key="4">
    <source>
        <dbReference type="Proteomes" id="UP000319213"/>
    </source>
</evidence>
<sequence>MRGFLLRHRHLVVALSLGAVLRMITMLGYRPAMWFNDSYEYVSVALHPRPHPIRPDGYGFWLLLLKPFHSFSLVVFTQHVMGLATAVLIYALLIRKFDLPRWGATLTVTPVIFDAYQIQLEHLIMSDTMFTLLVVGVITLILWHRRMSARMGVVVGLLLALTALTRSIGLPILALVVAYLLVKRVGWRPVVAVVTACAIPVLAYMAWFKSAHGRFAMTNSDGLILYMRTMAFADCNKIKPKEVQLIVLCTTQRKDYSQWYLWDPSGPPHRYGTPKFDGDVNEWASKFAKEAILAQPLDYLAVVARDFFRAFRWDRPVFPDANTYNQYEFRNEEKPLPTWPLYKGRADTDAMAYEQGPAATRIVAPWANVMQAYQRVVRLPGLVLGLILLVGLYGVAVRWRKLGGPVALPWLAAVGLILAPAATAEFDYRYLLPAVPLACLAAAISLRHGVPLPAFARARLAARRAARGGLARAGEAEATAGRSTEPARTTTMPLAAPVPGDLDPDTSGKTDKRGKPDADDDPA</sequence>
<dbReference type="AlphaFoldDB" id="A0A543ISM3"/>
<dbReference type="Proteomes" id="UP000319213">
    <property type="component" value="Unassembled WGS sequence"/>
</dbReference>
<feature type="transmembrane region" description="Helical" evidence="2">
    <location>
        <begin position="376"/>
        <end position="396"/>
    </location>
</feature>